<keyword evidence="2" id="KW-1133">Transmembrane helix</keyword>
<comment type="caution">
    <text evidence="4">The sequence shown here is derived from an EMBL/GenBank/DDBJ whole genome shotgun (WGS) entry which is preliminary data.</text>
</comment>
<dbReference type="PANTHER" id="PTHR33098">
    <property type="entry name" value="COTTON FIBER (DUF761)"/>
    <property type="match status" value="1"/>
</dbReference>
<keyword evidence="2" id="KW-0812">Transmembrane</keyword>
<feature type="domain" description="DUF4408" evidence="3">
    <location>
        <begin position="47"/>
        <end position="79"/>
    </location>
</feature>
<reference evidence="4 5" key="1">
    <citation type="submission" date="2020-10" db="EMBL/GenBank/DDBJ databases">
        <title>The Coptis chinensis genome and diversification of protoberbering-type alkaloids.</title>
        <authorList>
            <person name="Wang B."/>
            <person name="Shu S."/>
            <person name="Song C."/>
            <person name="Liu Y."/>
        </authorList>
    </citation>
    <scope>NUCLEOTIDE SEQUENCE [LARGE SCALE GENOMIC DNA]</scope>
    <source>
        <strain evidence="4">HL-2020</strain>
        <tissue evidence="4">Leaf</tissue>
    </source>
</reference>
<dbReference type="EMBL" id="JADFTS010000003">
    <property type="protein sequence ID" value="KAF9614111.1"/>
    <property type="molecule type" value="Genomic_DNA"/>
</dbReference>
<organism evidence="4 5">
    <name type="scientific">Coptis chinensis</name>
    <dbReference type="NCBI Taxonomy" id="261450"/>
    <lineage>
        <taxon>Eukaryota</taxon>
        <taxon>Viridiplantae</taxon>
        <taxon>Streptophyta</taxon>
        <taxon>Embryophyta</taxon>
        <taxon>Tracheophyta</taxon>
        <taxon>Spermatophyta</taxon>
        <taxon>Magnoliopsida</taxon>
        <taxon>Ranunculales</taxon>
        <taxon>Ranunculaceae</taxon>
        <taxon>Coptidoideae</taxon>
        <taxon>Coptis</taxon>
    </lineage>
</organism>
<dbReference type="Pfam" id="PF05553">
    <property type="entry name" value="DUF761"/>
    <property type="match status" value="1"/>
</dbReference>
<evidence type="ECO:0000313" key="4">
    <source>
        <dbReference type="EMBL" id="KAF9614111.1"/>
    </source>
</evidence>
<dbReference type="InterPro" id="IPR008480">
    <property type="entry name" value="DUF761_pln"/>
</dbReference>
<dbReference type="PANTHER" id="PTHR33098:SF109">
    <property type="entry name" value="OS07G0563400 PROTEIN"/>
    <property type="match status" value="1"/>
</dbReference>
<feature type="transmembrane region" description="Helical" evidence="2">
    <location>
        <begin position="12"/>
        <end position="33"/>
    </location>
</feature>
<sequence>MAITSRTTSNWFLSLKILLTSTIIFSVGVFLKLSIPVILNFMVSELPILWSSILAWLTPPYLYVVINGIIITIAASSRFQHKVDNDDDDIHIQESEPIITTPFKPIPLPIMDTHLDLKSPLLVSNESDFEEERKVQVEEVEKKVVPIEDEVGFVISRSNWTVSRRDSTEIPNEILPLSTEKPLVSVRFGHRKPVKSSPEGGRVLGVTKPKKQDTLESTWKAITDGRSIPLARHLKKSDTWETHGRHHHSNTAGGAQELTPVKKVKKSQTFKDRTNIMPSPGSGNKLKKEPSLSQDELNRRVEAFINKFNEEMRLQRQESLNQYKEIVDYR</sequence>
<dbReference type="OrthoDB" id="1933168at2759"/>
<keyword evidence="5" id="KW-1185">Reference proteome</keyword>
<evidence type="ECO:0000259" key="3">
    <source>
        <dbReference type="Pfam" id="PF14364"/>
    </source>
</evidence>
<protein>
    <recommendedName>
        <fullName evidence="3">DUF4408 domain-containing protein</fullName>
    </recommendedName>
</protein>
<feature type="region of interest" description="Disordered" evidence="1">
    <location>
        <begin position="273"/>
        <end position="293"/>
    </location>
</feature>
<name>A0A835M819_9MAGN</name>
<feature type="transmembrane region" description="Helical" evidence="2">
    <location>
        <begin position="53"/>
        <end position="75"/>
    </location>
</feature>
<dbReference type="AlphaFoldDB" id="A0A835M819"/>
<accession>A0A835M819</accession>
<evidence type="ECO:0000256" key="1">
    <source>
        <dbReference type="SAM" id="MobiDB-lite"/>
    </source>
</evidence>
<proteinExistence type="predicted"/>
<dbReference type="InterPro" id="IPR025520">
    <property type="entry name" value="DUF4408"/>
</dbReference>
<evidence type="ECO:0000313" key="5">
    <source>
        <dbReference type="Proteomes" id="UP000631114"/>
    </source>
</evidence>
<gene>
    <name evidence="4" type="ORF">IFM89_015373</name>
</gene>
<keyword evidence="2" id="KW-0472">Membrane</keyword>
<dbReference type="Proteomes" id="UP000631114">
    <property type="component" value="Unassembled WGS sequence"/>
</dbReference>
<dbReference type="Pfam" id="PF14364">
    <property type="entry name" value="DUF4408"/>
    <property type="match status" value="1"/>
</dbReference>
<evidence type="ECO:0000256" key="2">
    <source>
        <dbReference type="SAM" id="Phobius"/>
    </source>
</evidence>